<name>A0ABT3Q2K2_9BACT</name>
<keyword evidence="8" id="KW-1185">Reference proteome</keyword>
<organism evidence="7 8">
    <name type="scientific">Fodinibius salicampi</name>
    <dbReference type="NCBI Taxonomy" id="1920655"/>
    <lineage>
        <taxon>Bacteria</taxon>
        <taxon>Pseudomonadati</taxon>
        <taxon>Balneolota</taxon>
        <taxon>Balneolia</taxon>
        <taxon>Balneolales</taxon>
        <taxon>Balneolaceae</taxon>
        <taxon>Fodinibius</taxon>
    </lineage>
</organism>
<dbReference type="InterPro" id="IPR023696">
    <property type="entry name" value="Ureohydrolase_dom_sf"/>
</dbReference>
<keyword evidence="1" id="KW-0479">Metal-binding</keyword>
<evidence type="ECO:0000313" key="8">
    <source>
        <dbReference type="Proteomes" id="UP001207337"/>
    </source>
</evidence>
<dbReference type="Pfam" id="PF00491">
    <property type="entry name" value="Arginase"/>
    <property type="match status" value="1"/>
</dbReference>
<dbReference type="PIRSF" id="PIRSF036979">
    <property type="entry name" value="Arginase"/>
    <property type="match status" value="1"/>
</dbReference>
<reference evidence="7 8" key="1">
    <citation type="submission" date="2021-11" db="EMBL/GenBank/DDBJ databases">
        <title>Aliifidinibius sp. nov., a new bacterium isolated from saline soil.</title>
        <authorList>
            <person name="Galisteo C."/>
            <person name="De La Haba R."/>
            <person name="Sanchez-Porro C."/>
            <person name="Ventosa A."/>
        </authorList>
    </citation>
    <scope>NUCLEOTIDE SEQUENCE [LARGE SCALE GENOMIC DNA]</scope>
    <source>
        <strain evidence="7 8">KACC 190600</strain>
    </source>
</reference>
<evidence type="ECO:0000256" key="5">
    <source>
        <dbReference type="PROSITE-ProRule" id="PRU00742"/>
    </source>
</evidence>
<dbReference type="PROSITE" id="PS51409">
    <property type="entry name" value="ARGINASE_2"/>
    <property type="match status" value="1"/>
</dbReference>
<keyword evidence="2 6" id="KW-0378">Hydrolase</keyword>
<keyword evidence="4" id="KW-0464">Manganese</keyword>
<dbReference type="Gene3D" id="3.40.800.10">
    <property type="entry name" value="Ureohydrolase domain"/>
    <property type="match status" value="1"/>
</dbReference>
<evidence type="ECO:0000256" key="6">
    <source>
        <dbReference type="RuleBase" id="RU003684"/>
    </source>
</evidence>
<sequence length="298" mass="33043">MPKTEKDDPRVGYWLQNKPQKTKVVLIGFPSDEGVRRNGGREGASEAPDKIRQELYKMTPDAEETTLFIDLIEHTTDVGDLKTSGNLEEDQQKLGNIVAGYLEQGVIPIILGGGHETAYGHFSGYAEANLKTSIFNLDAHTDVRPLNNGKAHSGSPFRQALEHETSVETYLVAGLQPYSVARSHLKFIDEHGGDYLFRDETNITSISGFFHRHESERLMVTFDMDVVDQSQAPGVSAPCANGIAADLWLTAAYLAGRNEQVTSFDLSEFNPRYDRDSQTAKLAALTIWHFLLGLSQRS</sequence>
<dbReference type="SUPFAM" id="SSF52768">
    <property type="entry name" value="Arginase/deacetylase"/>
    <property type="match status" value="1"/>
</dbReference>
<evidence type="ECO:0000256" key="3">
    <source>
        <dbReference type="ARBA" id="ARBA00022808"/>
    </source>
</evidence>
<gene>
    <name evidence="7" type="ORF">LQ318_15670</name>
</gene>
<dbReference type="PROSITE" id="PS01053">
    <property type="entry name" value="ARGINASE_1"/>
    <property type="match status" value="1"/>
</dbReference>
<dbReference type="RefSeq" id="WP_286669218.1">
    <property type="nucleotide sequence ID" value="NZ_BAABRS010000005.1"/>
</dbReference>
<accession>A0ABT3Q2K2</accession>
<dbReference type="InterPro" id="IPR006035">
    <property type="entry name" value="Ureohydrolase"/>
</dbReference>
<evidence type="ECO:0000256" key="2">
    <source>
        <dbReference type="ARBA" id="ARBA00022801"/>
    </source>
</evidence>
<keyword evidence="3" id="KW-0369">Histidine metabolism</keyword>
<comment type="caution">
    <text evidence="7">The sequence shown here is derived from an EMBL/GenBank/DDBJ whole genome shotgun (WGS) entry which is preliminary data.</text>
</comment>
<evidence type="ECO:0000256" key="4">
    <source>
        <dbReference type="ARBA" id="ARBA00023211"/>
    </source>
</evidence>
<protein>
    <submittedName>
        <fullName evidence="7">Formimidoylglutamase</fullName>
    </submittedName>
</protein>
<dbReference type="CDD" id="cd09988">
    <property type="entry name" value="Formimidoylglutamase"/>
    <property type="match status" value="1"/>
</dbReference>
<evidence type="ECO:0000256" key="1">
    <source>
        <dbReference type="ARBA" id="ARBA00022723"/>
    </source>
</evidence>
<dbReference type="Proteomes" id="UP001207337">
    <property type="component" value="Unassembled WGS sequence"/>
</dbReference>
<dbReference type="EMBL" id="JAJNDC010000005">
    <property type="protein sequence ID" value="MCW9714347.1"/>
    <property type="molecule type" value="Genomic_DNA"/>
</dbReference>
<dbReference type="PANTHER" id="PTHR11358:SF35">
    <property type="entry name" value="FORMIMIDOYLGLUTAMASE"/>
    <property type="match status" value="1"/>
</dbReference>
<comment type="similarity">
    <text evidence="5 6">Belongs to the arginase family.</text>
</comment>
<dbReference type="PANTHER" id="PTHR11358">
    <property type="entry name" value="ARGINASE/AGMATINASE"/>
    <property type="match status" value="1"/>
</dbReference>
<dbReference type="InterPro" id="IPR020855">
    <property type="entry name" value="Ureohydrolase_Mn_BS"/>
</dbReference>
<proteinExistence type="inferred from homology"/>
<evidence type="ECO:0000313" key="7">
    <source>
        <dbReference type="EMBL" id="MCW9714347.1"/>
    </source>
</evidence>